<dbReference type="Pfam" id="PF10830">
    <property type="entry name" value="DUF2553"/>
    <property type="match status" value="1"/>
</dbReference>
<evidence type="ECO:0000313" key="1">
    <source>
        <dbReference type="EMBL" id="MRX72021.1"/>
    </source>
</evidence>
<dbReference type="OrthoDB" id="2876840at2"/>
<dbReference type="InterPro" id="IPR020140">
    <property type="entry name" value="Uncharacterised_YusG"/>
</dbReference>
<gene>
    <name evidence="1" type="ORF">GJU40_07530</name>
</gene>
<dbReference type="EMBL" id="WKKI01000010">
    <property type="protein sequence ID" value="MRX72021.1"/>
    <property type="molecule type" value="Genomic_DNA"/>
</dbReference>
<organism evidence="1 2">
    <name type="scientific">Metabacillus lacus</name>
    <dbReference type="NCBI Taxonomy" id="1983721"/>
    <lineage>
        <taxon>Bacteria</taxon>
        <taxon>Bacillati</taxon>
        <taxon>Bacillota</taxon>
        <taxon>Bacilli</taxon>
        <taxon>Bacillales</taxon>
        <taxon>Bacillaceae</taxon>
        <taxon>Metabacillus</taxon>
    </lineage>
</organism>
<comment type="caution">
    <text evidence="1">The sequence shown here is derived from an EMBL/GenBank/DDBJ whole genome shotgun (WGS) entry which is preliminary data.</text>
</comment>
<proteinExistence type="predicted"/>
<dbReference type="Proteomes" id="UP000448867">
    <property type="component" value="Unassembled WGS sequence"/>
</dbReference>
<sequence length="81" mass="9597">MSFEKKKLDITDRVTGRFIEGQMELFVEKEQIGQMTYGAEGSQVNLKDGYQFEENRFYHYTDVLSKGEEQYVDCDYENGWC</sequence>
<keyword evidence="2" id="KW-1185">Reference proteome</keyword>
<protein>
    <submittedName>
        <fullName evidence="1">DUF2553 family protein</fullName>
    </submittedName>
</protein>
<evidence type="ECO:0000313" key="2">
    <source>
        <dbReference type="Proteomes" id="UP000448867"/>
    </source>
</evidence>
<dbReference type="RefSeq" id="WP_154307162.1">
    <property type="nucleotide sequence ID" value="NZ_WKKI01000010.1"/>
</dbReference>
<name>A0A7X2LY60_9BACI</name>
<accession>A0A7X2LY60</accession>
<reference evidence="1 2" key="1">
    <citation type="submission" date="2019-11" db="EMBL/GenBank/DDBJ databases">
        <title>Bacillus lacus genome.</title>
        <authorList>
            <person name="Allen C.J."/>
            <person name="Newman J.D."/>
        </authorList>
    </citation>
    <scope>NUCLEOTIDE SEQUENCE [LARGE SCALE GENOMIC DNA]</scope>
    <source>
        <strain evidence="1 2">KCTC 33946</strain>
    </source>
</reference>
<dbReference type="AlphaFoldDB" id="A0A7X2LY60"/>